<dbReference type="Pfam" id="PF13358">
    <property type="entry name" value="DDE_3"/>
    <property type="match status" value="1"/>
</dbReference>
<gene>
    <name evidence="3" type="ORF">AaE_012460</name>
</gene>
<dbReference type="InterPro" id="IPR038717">
    <property type="entry name" value="Tc1-like_DDE_dom"/>
</dbReference>
<accession>A0A6A4ZHZ3</accession>
<comment type="caution">
    <text evidence="3">The sequence shown here is derived from an EMBL/GenBank/DDBJ whole genome shotgun (WGS) entry which is preliminary data.</text>
</comment>
<sequence length="331" mass="37826">MAKEAQLTDEEKGSIAAFHLVGMSNRAIAKTMGRSKDVVRNYILDPQGYGTRCRGMPRRILVDRDCRLLLREACKTGSSARVLKTTLNLEGSLRTCQRRLQACGRLKFEKRKHTPRLTPKHKEARLEYAMRNLSESTNWTKVIWSDEKKFNLDGPDGFQYYWHDLRKESDTFLTRQKGGAGVMVWGAFSGAGLSELAFLEGTQNSDKYVETISNFMLPFGHQHYGENMVFMQDGASIHRSKMSLEFFKEQHVELFSHPALSPDLNPIENLWGLLARVVYANGRQFMTKEELISAIKRAWNSLSQSYLNKLIASMPKRCSEVVLARGDKTKY</sequence>
<evidence type="ECO:0000313" key="4">
    <source>
        <dbReference type="Proteomes" id="UP000469452"/>
    </source>
</evidence>
<dbReference type="GO" id="GO:0003677">
    <property type="term" value="F:DNA binding"/>
    <property type="evidence" value="ECO:0007669"/>
    <property type="project" value="InterPro"/>
</dbReference>
<dbReference type="Gene3D" id="3.30.420.10">
    <property type="entry name" value="Ribonuclease H-like superfamily/Ribonuclease H"/>
    <property type="match status" value="1"/>
</dbReference>
<reference evidence="3 4" key="1">
    <citation type="submission" date="2019-06" db="EMBL/GenBank/DDBJ databases">
        <title>Genomics analysis of Aphanomyces spp. identifies a new class of oomycete effector associated with host adaptation.</title>
        <authorList>
            <person name="Gaulin E."/>
        </authorList>
    </citation>
    <scope>NUCLEOTIDE SEQUENCE [LARGE SCALE GENOMIC DNA]</scope>
    <source>
        <strain evidence="3 4">E</strain>
    </source>
</reference>
<evidence type="ECO:0008006" key="5">
    <source>
        <dbReference type="Google" id="ProtNLM"/>
    </source>
</evidence>
<evidence type="ECO:0000259" key="2">
    <source>
        <dbReference type="Pfam" id="PF13358"/>
    </source>
</evidence>
<dbReference type="InterPro" id="IPR052338">
    <property type="entry name" value="Transposase_5"/>
</dbReference>
<dbReference type="Proteomes" id="UP000469452">
    <property type="component" value="Unassembled WGS sequence"/>
</dbReference>
<evidence type="ECO:0000313" key="3">
    <source>
        <dbReference type="EMBL" id="KAF0710590.1"/>
    </source>
</evidence>
<dbReference type="Gene3D" id="1.10.10.60">
    <property type="entry name" value="Homeodomain-like"/>
    <property type="match status" value="1"/>
</dbReference>
<dbReference type="AlphaFoldDB" id="A0A6A4ZHZ3"/>
<protein>
    <recommendedName>
        <fullName evidence="5">Tc1-like transposase DDE domain-containing protein</fullName>
    </recommendedName>
</protein>
<dbReference type="EMBL" id="VJMI01018470">
    <property type="protein sequence ID" value="KAF0710590.1"/>
    <property type="molecule type" value="Genomic_DNA"/>
</dbReference>
<dbReference type="Pfam" id="PF11427">
    <property type="entry name" value="HTH_Tnp_Tc3_1"/>
    <property type="match status" value="1"/>
</dbReference>
<dbReference type="SUPFAM" id="SSF46689">
    <property type="entry name" value="Homeodomain-like"/>
    <property type="match status" value="1"/>
</dbReference>
<dbReference type="InterPro" id="IPR036397">
    <property type="entry name" value="RNaseH_sf"/>
</dbReference>
<dbReference type="PANTHER" id="PTHR23022">
    <property type="entry name" value="TRANSPOSABLE ELEMENT-RELATED"/>
    <property type="match status" value="1"/>
</dbReference>
<name>A0A6A4ZHZ3_APHAT</name>
<dbReference type="PANTHER" id="PTHR23022:SF129">
    <property type="entry name" value="TRANSPOSABLE ELEMENT TC3 TRANSPOSASE"/>
    <property type="match status" value="1"/>
</dbReference>
<feature type="domain" description="Tc3 transposase DNA binding" evidence="1">
    <location>
        <begin position="7"/>
        <end position="51"/>
    </location>
</feature>
<dbReference type="InterPro" id="IPR025898">
    <property type="entry name" value="Tc3_transposase_DNA-bd_dom"/>
</dbReference>
<organism evidence="3 4">
    <name type="scientific">Aphanomyces astaci</name>
    <name type="common">Crayfish plague agent</name>
    <dbReference type="NCBI Taxonomy" id="112090"/>
    <lineage>
        <taxon>Eukaryota</taxon>
        <taxon>Sar</taxon>
        <taxon>Stramenopiles</taxon>
        <taxon>Oomycota</taxon>
        <taxon>Saprolegniomycetes</taxon>
        <taxon>Saprolegniales</taxon>
        <taxon>Verrucalvaceae</taxon>
        <taxon>Aphanomyces</taxon>
    </lineage>
</organism>
<proteinExistence type="predicted"/>
<feature type="domain" description="Tc1-like transposase DDE" evidence="2">
    <location>
        <begin position="142"/>
        <end position="292"/>
    </location>
</feature>
<dbReference type="InterPro" id="IPR009057">
    <property type="entry name" value="Homeodomain-like_sf"/>
</dbReference>
<dbReference type="VEuPathDB" id="FungiDB:H257_05682"/>
<evidence type="ECO:0000259" key="1">
    <source>
        <dbReference type="Pfam" id="PF11427"/>
    </source>
</evidence>